<dbReference type="AlphaFoldDB" id="A0A6J7AS02"/>
<evidence type="ECO:0000256" key="1">
    <source>
        <dbReference type="SAM" id="MobiDB-lite"/>
    </source>
</evidence>
<feature type="region of interest" description="Disordered" evidence="1">
    <location>
        <begin position="1"/>
        <end position="22"/>
    </location>
</feature>
<accession>A0A6J7AS02</accession>
<evidence type="ECO:0000313" key="2">
    <source>
        <dbReference type="EMBL" id="CAB4835400.1"/>
    </source>
</evidence>
<dbReference type="EMBL" id="CAFABA010000125">
    <property type="protein sequence ID" value="CAB4835400.1"/>
    <property type="molecule type" value="Genomic_DNA"/>
</dbReference>
<sequence>MALRKRTERQRAEGSSLAARAAAGSALAQRDEKILVMLAMQSQQINDRLTRLEDRFEASLRDSMAQPDQQDLLEVRLNSARLAAELSRVTIELRAEINELASSWGDDVIDLTVINEHGTGADPQMSVAVPHRRVDDLVAEVHEPAARVRPRRTGGWKPVRSNTPPSHHTDG</sequence>
<protein>
    <submittedName>
        <fullName evidence="2">Unannotated protein</fullName>
    </submittedName>
</protein>
<organism evidence="2">
    <name type="scientific">freshwater metagenome</name>
    <dbReference type="NCBI Taxonomy" id="449393"/>
    <lineage>
        <taxon>unclassified sequences</taxon>
        <taxon>metagenomes</taxon>
        <taxon>ecological metagenomes</taxon>
    </lineage>
</organism>
<feature type="region of interest" description="Disordered" evidence="1">
    <location>
        <begin position="145"/>
        <end position="171"/>
    </location>
</feature>
<name>A0A6J7AS02_9ZZZZ</name>
<gene>
    <name evidence="2" type="ORF">UFOPK3139_02443</name>
</gene>
<reference evidence="2" key="1">
    <citation type="submission" date="2020-05" db="EMBL/GenBank/DDBJ databases">
        <authorList>
            <person name="Chiriac C."/>
            <person name="Salcher M."/>
            <person name="Ghai R."/>
            <person name="Kavagutti S V."/>
        </authorList>
    </citation>
    <scope>NUCLEOTIDE SEQUENCE</scope>
</reference>
<feature type="compositionally biased region" description="Low complexity" evidence="1">
    <location>
        <begin position="13"/>
        <end position="22"/>
    </location>
</feature>
<feature type="compositionally biased region" description="Polar residues" evidence="1">
    <location>
        <begin position="160"/>
        <end position="171"/>
    </location>
</feature>
<proteinExistence type="predicted"/>